<dbReference type="Proteomes" id="UP000268014">
    <property type="component" value="Unassembled WGS sequence"/>
</dbReference>
<dbReference type="EMBL" id="UZAF01019911">
    <property type="protein sequence ID" value="VDO64664.1"/>
    <property type="molecule type" value="Genomic_DNA"/>
</dbReference>
<evidence type="ECO:0000313" key="3">
    <source>
        <dbReference type="WBParaSite" id="HPLM_0001735101-mRNA-1"/>
    </source>
</evidence>
<reference evidence="3" key="1">
    <citation type="submission" date="2017-02" db="UniProtKB">
        <authorList>
            <consortium name="WormBaseParasite"/>
        </authorList>
    </citation>
    <scope>IDENTIFICATION</scope>
</reference>
<evidence type="ECO:0000313" key="1">
    <source>
        <dbReference type="EMBL" id="VDO64664.1"/>
    </source>
</evidence>
<dbReference type="InterPro" id="IPR027417">
    <property type="entry name" value="P-loop_NTPase"/>
</dbReference>
<gene>
    <name evidence="1" type="ORF">HPLM_LOCUS17343</name>
</gene>
<organism evidence="3">
    <name type="scientific">Haemonchus placei</name>
    <name type="common">Barber's pole worm</name>
    <dbReference type="NCBI Taxonomy" id="6290"/>
    <lineage>
        <taxon>Eukaryota</taxon>
        <taxon>Metazoa</taxon>
        <taxon>Ecdysozoa</taxon>
        <taxon>Nematoda</taxon>
        <taxon>Chromadorea</taxon>
        <taxon>Rhabditida</taxon>
        <taxon>Rhabditina</taxon>
        <taxon>Rhabditomorpha</taxon>
        <taxon>Strongyloidea</taxon>
        <taxon>Trichostrongylidae</taxon>
        <taxon>Haemonchus</taxon>
    </lineage>
</organism>
<name>A0A0N4WZI1_HAEPC</name>
<proteinExistence type="predicted"/>
<reference evidence="1 2" key="2">
    <citation type="submission" date="2018-11" db="EMBL/GenBank/DDBJ databases">
        <authorList>
            <consortium name="Pathogen Informatics"/>
        </authorList>
    </citation>
    <scope>NUCLEOTIDE SEQUENCE [LARGE SCALE GENOMIC DNA]</scope>
    <source>
        <strain evidence="1 2">MHpl1</strain>
    </source>
</reference>
<accession>A0A0N4WZI1</accession>
<sequence length="131" mass="14959">MVDHNINLYGRLSPRMRLDPVQGCEKEVLILLTTKMSSSDAAEFINDYRHLNVAISQYRHGQFDAWLAAPHLWNTLQPNPVPNPSKPSFPWFEVPDISKPLILSQLISVIKSTGRRICIVSLREHITNTEL</sequence>
<dbReference type="WBParaSite" id="HPLM_0001735101-mRNA-1">
    <property type="protein sequence ID" value="HPLM_0001735101-mRNA-1"/>
    <property type="gene ID" value="HPLM_0001735101"/>
</dbReference>
<evidence type="ECO:0000313" key="2">
    <source>
        <dbReference type="Proteomes" id="UP000268014"/>
    </source>
</evidence>
<keyword evidence="2" id="KW-1185">Reference proteome</keyword>
<dbReference type="AlphaFoldDB" id="A0A0N4WZI1"/>
<dbReference type="Gene3D" id="3.40.50.300">
    <property type="entry name" value="P-loop containing nucleotide triphosphate hydrolases"/>
    <property type="match status" value="1"/>
</dbReference>
<protein>
    <submittedName>
        <fullName evidence="3">PINc domain-containing protein</fullName>
    </submittedName>
</protein>